<feature type="chain" id="PRO_5047148457" evidence="1">
    <location>
        <begin position="22"/>
        <end position="528"/>
    </location>
</feature>
<evidence type="ECO:0000256" key="1">
    <source>
        <dbReference type="SAM" id="SignalP"/>
    </source>
</evidence>
<dbReference type="InterPro" id="IPR026444">
    <property type="entry name" value="Secre_tail"/>
</dbReference>
<dbReference type="Pfam" id="PF18962">
    <property type="entry name" value="Por_Secre_tail"/>
    <property type="match status" value="1"/>
</dbReference>
<keyword evidence="4" id="KW-1185">Reference proteome</keyword>
<proteinExistence type="predicted"/>
<dbReference type="EMBL" id="JBHULC010000022">
    <property type="protein sequence ID" value="MFD2522947.1"/>
    <property type="molecule type" value="Genomic_DNA"/>
</dbReference>
<evidence type="ECO:0000313" key="3">
    <source>
        <dbReference type="EMBL" id="MFD2522947.1"/>
    </source>
</evidence>
<comment type="caution">
    <text evidence="3">The sequence shown here is derived from an EMBL/GenBank/DDBJ whole genome shotgun (WGS) entry which is preliminary data.</text>
</comment>
<sequence>MKIILSYLTLFLLFTNSHLYAQVDPKVYVKGTECSTQYDGGCFYNLEPTAGSYSRYYYYVPVVDFDQTSSTVPYNATQTYAWTVVGGTLNGQTTNQQIGVTWNNTANYNMGTATKTIRLKITFSWVDGTTNKTKEINSIMAAGGGNSAQPIEVKYISTPSSITFNSSTLSNGNSLLYACGTSSKTVSVPAVTTDPSGSPVTYYFYYPSGWSGPASSSSPSVTVTPHISSGGTIAVEAKRNDSNLRTKISITITRPLPTTPTLNTGDILLCNPQTITATSANATSFNWVTTGGISASSPGNTNSAYITGTADGTVKVSASSSVCAYTTGYSVERNVKKSAPKPAALFVYNNIGGQPDFMCRGTGVQLSAYTDEPGTSFGNWTTSDPANTYLYYSGGSATFNTYINNCYGIDVTASNCFGSVQKGITICVDDCGARSASYTVFPNPARDVINIEFDESNEATNLPETIKLYSETSGKEVKTVDTAKSYFDNSFKSSKTLSIKVDDLPRGIYYLHLGNAKGEVRKIRILLE</sequence>
<organism evidence="3 4">
    <name type="scientific">Emticicia soli</name>
    <dbReference type="NCBI Taxonomy" id="2027878"/>
    <lineage>
        <taxon>Bacteria</taxon>
        <taxon>Pseudomonadati</taxon>
        <taxon>Bacteroidota</taxon>
        <taxon>Cytophagia</taxon>
        <taxon>Cytophagales</taxon>
        <taxon>Leadbetterellaceae</taxon>
        <taxon>Emticicia</taxon>
    </lineage>
</organism>
<protein>
    <submittedName>
        <fullName evidence="3">T9SS type A sorting domain-containing protein</fullName>
    </submittedName>
</protein>
<dbReference type="Proteomes" id="UP001597510">
    <property type="component" value="Unassembled WGS sequence"/>
</dbReference>
<feature type="domain" description="Secretion system C-terminal sorting" evidence="2">
    <location>
        <begin position="440"/>
        <end position="524"/>
    </location>
</feature>
<gene>
    <name evidence="3" type="ORF">ACFSR2_18755</name>
</gene>
<dbReference type="RefSeq" id="WP_340239642.1">
    <property type="nucleotide sequence ID" value="NZ_JBBEWC010000013.1"/>
</dbReference>
<keyword evidence="1" id="KW-0732">Signal</keyword>
<reference evidence="4" key="1">
    <citation type="journal article" date="2019" name="Int. J. Syst. Evol. Microbiol.">
        <title>The Global Catalogue of Microorganisms (GCM) 10K type strain sequencing project: providing services to taxonomists for standard genome sequencing and annotation.</title>
        <authorList>
            <consortium name="The Broad Institute Genomics Platform"/>
            <consortium name="The Broad Institute Genome Sequencing Center for Infectious Disease"/>
            <person name="Wu L."/>
            <person name="Ma J."/>
        </authorList>
    </citation>
    <scope>NUCLEOTIDE SEQUENCE [LARGE SCALE GENOMIC DNA]</scope>
    <source>
        <strain evidence="4">KCTC 52344</strain>
    </source>
</reference>
<evidence type="ECO:0000259" key="2">
    <source>
        <dbReference type="Pfam" id="PF18962"/>
    </source>
</evidence>
<evidence type="ECO:0000313" key="4">
    <source>
        <dbReference type="Proteomes" id="UP001597510"/>
    </source>
</evidence>
<accession>A0ABW5JC83</accession>
<feature type="signal peptide" evidence="1">
    <location>
        <begin position="1"/>
        <end position="21"/>
    </location>
</feature>
<name>A0ABW5JC83_9BACT</name>
<dbReference type="NCBIfam" id="TIGR04183">
    <property type="entry name" value="Por_Secre_tail"/>
    <property type="match status" value="1"/>
</dbReference>